<dbReference type="AlphaFoldDB" id="A0A0A5I073"/>
<dbReference type="OrthoDB" id="9792686at2"/>
<dbReference type="SMART" id="SM00387">
    <property type="entry name" value="HATPase_c"/>
    <property type="match status" value="1"/>
</dbReference>
<accession>A0A0A5I073</accession>
<dbReference type="SUPFAM" id="SSF103190">
    <property type="entry name" value="Sensory domain-like"/>
    <property type="match status" value="1"/>
</dbReference>
<keyword evidence="9" id="KW-0067">ATP-binding</keyword>
<dbReference type="EMBL" id="JRWP01000008">
    <property type="protein sequence ID" value="KGY09154.1"/>
    <property type="molecule type" value="Genomic_DNA"/>
</dbReference>
<evidence type="ECO:0000256" key="9">
    <source>
        <dbReference type="ARBA" id="ARBA00022840"/>
    </source>
</evidence>
<dbReference type="GO" id="GO:0042802">
    <property type="term" value="F:identical protein binding"/>
    <property type="evidence" value="ECO:0007669"/>
    <property type="project" value="TreeGrafter"/>
</dbReference>
<evidence type="ECO:0000256" key="5">
    <source>
        <dbReference type="ARBA" id="ARBA00022679"/>
    </source>
</evidence>
<dbReference type="InterPro" id="IPR036890">
    <property type="entry name" value="HATPase_C_sf"/>
</dbReference>
<evidence type="ECO:0000256" key="3">
    <source>
        <dbReference type="ARBA" id="ARBA00022475"/>
    </source>
</evidence>
<evidence type="ECO:0000256" key="4">
    <source>
        <dbReference type="ARBA" id="ARBA00022553"/>
    </source>
</evidence>
<comment type="caution">
    <text evidence="16">The sequence shown here is derived from an EMBL/GenBank/DDBJ whole genome shotgun (WGS) entry which is preliminary data.</text>
</comment>
<dbReference type="InterPro" id="IPR039506">
    <property type="entry name" value="SPOB_a"/>
</dbReference>
<keyword evidence="8 16" id="KW-0418">Kinase</keyword>
<dbReference type="Gene3D" id="1.10.287.130">
    <property type="match status" value="1"/>
</dbReference>
<feature type="domain" description="Histidine kinase" evidence="15">
    <location>
        <begin position="334"/>
        <end position="526"/>
    </location>
</feature>
<dbReference type="PANTHER" id="PTHR40448:SF1">
    <property type="entry name" value="TWO-COMPONENT SENSOR HISTIDINE KINASE"/>
    <property type="match status" value="1"/>
</dbReference>
<dbReference type="GO" id="GO:0005524">
    <property type="term" value="F:ATP binding"/>
    <property type="evidence" value="ECO:0007669"/>
    <property type="project" value="UniProtKB-KW"/>
</dbReference>
<evidence type="ECO:0000256" key="14">
    <source>
        <dbReference type="SAM" id="Phobius"/>
    </source>
</evidence>
<keyword evidence="7" id="KW-0547">Nucleotide-binding</keyword>
<evidence type="ECO:0000256" key="12">
    <source>
        <dbReference type="ARBA" id="ARBA00023136"/>
    </source>
</evidence>
<dbReference type="Pfam" id="PF02518">
    <property type="entry name" value="HATPase_c"/>
    <property type="match status" value="1"/>
</dbReference>
<feature type="coiled-coil region" evidence="13">
    <location>
        <begin position="352"/>
        <end position="379"/>
    </location>
</feature>
<keyword evidence="10 14" id="KW-1133">Transmembrane helix</keyword>
<evidence type="ECO:0000256" key="8">
    <source>
        <dbReference type="ARBA" id="ARBA00022777"/>
    </source>
</evidence>
<keyword evidence="4" id="KW-0597">Phosphoprotein</keyword>
<evidence type="ECO:0000256" key="11">
    <source>
        <dbReference type="ARBA" id="ARBA00023012"/>
    </source>
</evidence>
<evidence type="ECO:0000256" key="7">
    <source>
        <dbReference type="ARBA" id="ARBA00022741"/>
    </source>
</evidence>
<name>A0A0A5I073_PHOS4</name>
<evidence type="ECO:0000256" key="6">
    <source>
        <dbReference type="ARBA" id="ARBA00022692"/>
    </source>
</evidence>
<dbReference type="SUPFAM" id="SSF55890">
    <property type="entry name" value="Sporulation response regulatory protein Spo0B"/>
    <property type="match status" value="1"/>
</dbReference>
<proteinExistence type="predicted"/>
<evidence type="ECO:0000259" key="15">
    <source>
        <dbReference type="PROSITE" id="PS50109"/>
    </source>
</evidence>
<comment type="subcellular location">
    <subcellularLocation>
        <location evidence="1">Cell inner membrane</location>
    </subcellularLocation>
    <subcellularLocation>
        <location evidence="2">Cell membrane</location>
        <topology evidence="2">Multi-pass membrane protein</topology>
    </subcellularLocation>
</comment>
<dbReference type="SUPFAM" id="SSF55874">
    <property type="entry name" value="ATPase domain of HSP90 chaperone/DNA topoisomerase II/histidine kinase"/>
    <property type="match status" value="1"/>
</dbReference>
<keyword evidence="3" id="KW-1003">Cell membrane</keyword>
<evidence type="ECO:0000256" key="2">
    <source>
        <dbReference type="ARBA" id="ARBA00004651"/>
    </source>
</evidence>
<dbReference type="RefSeq" id="WP_038189806.1">
    <property type="nucleotide sequence ID" value="NZ_JRWP01000008.1"/>
</dbReference>
<sequence length="528" mass="58037">MATQLFPRSFTMHLTLLLCGALSLGSVGWWLMSTERLNQVLAEQVALRAQVQSQQLSRLPSLLDAVARQDAAAVTSIVEQLQKATDADFITVSDKNGIRLAHPVKSRIGFPVVGGDIEHALETGESYLSHSVGSLGPSVRYITPLFGHKDEVIGMIKVGYLKQSIAVLNDQMLSPLLLFAGFSLIVSGLAAWRFSRYVRDKMQHLEPWQLQQALRTSQGVLQAAHEGLVAVNCRGEIYLANDSARQLLSIPPDATLPLPVEFYIPDSAAFTLSGEDFIDQLVRVNGMNLVLTRVTLQVDQRSDGAVFSLRAQKELQLLSNKISQVSSYLDSIRVTRHEYQNKLSTVTGLLQLGHAEQALEVLLSQAQESQANMDRLAQLQSLPLVSGLLLANLGKASERGIHVDLNELNGWRSLPSKLDEQLLSTLVGNLVSNSIEALHRVDNGQIRIAMYQTEYERILAVANNGPVINVGLDVLCQLGYTTKGEFRDHGIGLHLVQSIVEEAGGYMEMDSDCEETVFTVYFPEEQGV</sequence>
<dbReference type="STRING" id="379097.SE23_01880"/>
<dbReference type="PANTHER" id="PTHR40448">
    <property type="entry name" value="TWO-COMPONENT SENSOR HISTIDINE KINASE"/>
    <property type="match status" value="1"/>
</dbReference>
<keyword evidence="6 14" id="KW-0812">Transmembrane</keyword>
<dbReference type="Gene3D" id="3.30.565.10">
    <property type="entry name" value="Histidine kinase-like ATPase, C-terminal domain"/>
    <property type="match status" value="1"/>
</dbReference>
<dbReference type="GO" id="GO:0000155">
    <property type="term" value="F:phosphorelay sensor kinase activity"/>
    <property type="evidence" value="ECO:0007669"/>
    <property type="project" value="InterPro"/>
</dbReference>
<keyword evidence="13" id="KW-0175">Coiled coil</keyword>
<keyword evidence="12 14" id="KW-0472">Membrane</keyword>
<dbReference type="GO" id="GO:0005886">
    <property type="term" value="C:plasma membrane"/>
    <property type="evidence" value="ECO:0007669"/>
    <property type="project" value="UniProtKB-SubCell"/>
</dbReference>
<dbReference type="InterPro" id="IPR003594">
    <property type="entry name" value="HATPase_dom"/>
</dbReference>
<dbReference type="InterPro" id="IPR016120">
    <property type="entry name" value="Sig_transdc_His_kin_SpoOB"/>
</dbReference>
<evidence type="ECO:0000256" key="1">
    <source>
        <dbReference type="ARBA" id="ARBA00004533"/>
    </source>
</evidence>
<dbReference type="InterPro" id="IPR033463">
    <property type="entry name" value="sCache_3"/>
</dbReference>
<organism evidence="16 17">
    <name type="scientific">Photobacterium sp. (strain ATCC 43367)</name>
    <dbReference type="NCBI Taxonomy" id="379097"/>
    <lineage>
        <taxon>Bacteria</taxon>
        <taxon>Pseudomonadati</taxon>
        <taxon>Pseudomonadota</taxon>
        <taxon>Gammaproteobacteria</taxon>
        <taxon>Vibrionales</taxon>
        <taxon>Vibrionaceae</taxon>
        <taxon>Vibrio</taxon>
        <taxon>Vibrio oreintalis group</taxon>
    </lineage>
</organism>
<evidence type="ECO:0000256" key="13">
    <source>
        <dbReference type="SAM" id="Coils"/>
    </source>
</evidence>
<evidence type="ECO:0000256" key="10">
    <source>
        <dbReference type="ARBA" id="ARBA00022989"/>
    </source>
</evidence>
<evidence type="ECO:0000313" key="17">
    <source>
        <dbReference type="Proteomes" id="UP000030451"/>
    </source>
</evidence>
<keyword evidence="11" id="KW-0902">Two-component regulatory system</keyword>
<dbReference type="Gene3D" id="3.30.450.20">
    <property type="entry name" value="PAS domain"/>
    <property type="match status" value="2"/>
</dbReference>
<dbReference type="InterPro" id="IPR029151">
    <property type="entry name" value="Sensor-like_sf"/>
</dbReference>
<protein>
    <submittedName>
        <fullName evidence="16">Histidine kinase</fullName>
    </submittedName>
</protein>
<dbReference type="PROSITE" id="PS50109">
    <property type="entry name" value="HIS_KIN"/>
    <property type="match status" value="1"/>
</dbReference>
<gene>
    <name evidence="16" type="ORF">NM06_07780</name>
</gene>
<evidence type="ECO:0000313" key="16">
    <source>
        <dbReference type="EMBL" id="KGY09154.1"/>
    </source>
</evidence>
<dbReference type="Proteomes" id="UP000030451">
    <property type="component" value="Unassembled WGS sequence"/>
</dbReference>
<dbReference type="Pfam" id="PF17203">
    <property type="entry name" value="sCache_3_2"/>
    <property type="match status" value="1"/>
</dbReference>
<feature type="transmembrane region" description="Helical" evidence="14">
    <location>
        <begin position="172"/>
        <end position="192"/>
    </location>
</feature>
<dbReference type="Pfam" id="PF14689">
    <property type="entry name" value="SPOB_a"/>
    <property type="match status" value="1"/>
</dbReference>
<keyword evidence="5" id="KW-0808">Transferase</keyword>
<reference evidence="16 17" key="1">
    <citation type="submission" date="2014-10" db="EMBL/GenBank/DDBJ databases">
        <title>Genome sequencing of Vibrio sinaloensis T08.</title>
        <authorList>
            <person name="Chan K.-G."/>
            <person name="Mohamad N.I."/>
        </authorList>
    </citation>
    <scope>NUCLEOTIDE SEQUENCE [LARGE SCALE GENOMIC DNA]</scope>
    <source>
        <strain evidence="16 17">T08</strain>
    </source>
</reference>
<dbReference type="InterPro" id="IPR005467">
    <property type="entry name" value="His_kinase_dom"/>
</dbReference>